<name>A0A0G4P772_PENC3</name>
<organism evidence="2 3">
    <name type="scientific">Penicillium camemberti (strain FM 013)</name>
    <dbReference type="NCBI Taxonomy" id="1429867"/>
    <lineage>
        <taxon>Eukaryota</taxon>
        <taxon>Fungi</taxon>
        <taxon>Dikarya</taxon>
        <taxon>Ascomycota</taxon>
        <taxon>Pezizomycotina</taxon>
        <taxon>Eurotiomycetes</taxon>
        <taxon>Eurotiomycetidae</taxon>
        <taxon>Eurotiales</taxon>
        <taxon>Aspergillaceae</taxon>
        <taxon>Penicillium</taxon>
    </lineage>
</organism>
<sequence>MPFSSSSPPPREPIDPDYVWPLVLLTDLDETNQAKLVGFVESTLKKDLKSHSKHYFGDQFQAKTCSKVKTWSPPQRLLESIAEQGPQRDSAGNIHALAVLAYRSGRPRIIVADEATKRQLSGNHIPFTDPQHVVSVILISVERLHDDSDKISVNARRANCLPPPLSPPPPNFGEPVSPDSHDDSDGPDGPDDLDDPAYDGSVYDFMREGPDGIEDSNQPDLFRGFTMHDPDREPFTADSAVLGRERYEMTLAALFPTLPMELVVKISDLYRSPIEMPIWERRPSGTHLHIFLLHHTTAEELHNTQKTIQDALPSIMERAATEWENDNGHDRRPPWGTGIPEMTVELIPRDRHWLRTRRDLLDFWEKYQPWHATFGLDDKVAPLLYLREPLSDINSAQFGVVTSMLDLGGDPPKTFRKAFGSLCVEILTLGNPSIPNPSLVTTEILCHPDLPCFSIGPTWGSLIEEESHLIFLTNRLTEEQTQELQDPSPILDESGEYYKVLPWKDRKAGAPDGKMEDIWEIITKSYHASGAGDLPSIFVFADAQFALNETVILVKADLYEDEGCDPGHERLMHLPYPRLRGFQFMRVPIHWTGSRTKNQEIDGEWLSYRRAGWPSPGVLPYDRSGRFFVDGDSFP</sequence>
<dbReference type="EMBL" id="HG793140">
    <property type="protein sequence ID" value="CRL22109.1"/>
    <property type="molecule type" value="Genomic_DNA"/>
</dbReference>
<feature type="region of interest" description="Disordered" evidence="1">
    <location>
        <begin position="157"/>
        <end position="217"/>
    </location>
</feature>
<dbReference type="STRING" id="1429867.A0A0G4P772"/>
<evidence type="ECO:0000313" key="2">
    <source>
        <dbReference type="EMBL" id="CRL22109.1"/>
    </source>
</evidence>
<gene>
    <name evidence="2" type="ORF">PCAMFM013_S007g000090</name>
</gene>
<feature type="compositionally biased region" description="Pro residues" evidence="1">
    <location>
        <begin position="161"/>
        <end position="172"/>
    </location>
</feature>
<feature type="compositionally biased region" description="Acidic residues" evidence="1">
    <location>
        <begin position="185"/>
        <end position="197"/>
    </location>
</feature>
<protein>
    <submittedName>
        <fullName evidence="2">Str. FM013</fullName>
    </submittedName>
</protein>
<accession>A0A0G4P772</accession>
<keyword evidence="3" id="KW-1185">Reference proteome</keyword>
<evidence type="ECO:0000256" key="1">
    <source>
        <dbReference type="SAM" id="MobiDB-lite"/>
    </source>
</evidence>
<reference evidence="2 3" key="1">
    <citation type="journal article" date="2014" name="Nat. Commun.">
        <title>Multiple recent horizontal transfers of a large genomic region in cheese making fungi.</title>
        <authorList>
            <person name="Cheeseman K."/>
            <person name="Ropars J."/>
            <person name="Renault P."/>
            <person name="Dupont J."/>
            <person name="Gouzy J."/>
            <person name="Branca A."/>
            <person name="Abraham A.L."/>
            <person name="Ceppi M."/>
            <person name="Conseiller E."/>
            <person name="Debuchy R."/>
            <person name="Malagnac F."/>
            <person name="Goarin A."/>
            <person name="Silar P."/>
            <person name="Lacoste S."/>
            <person name="Sallet E."/>
            <person name="Bensimon A."/>
            <person name="Giraud T."/>
            <person name="Brygoo Y."/>
        </authorList>
    </citation>
    <scope>NUCLEOTIDE SEQUENCE [LARGE SCALE GENOMIC DNA]</scope>
    <source>
        <strain evidence="3">FM 013</strain>
    </source>
</reference>
<proteinExistence type="predicted"/>
<dbReference type="Proteomes" id="UP000053732">
    <property type="component" value="Unassembled WGS sequence"/>
</dbReference>
<dbReference type="AlphaFoldDB" id="A0A0G4P772"/>
<evidence type="ECO:0000313" key="3">
    <source>
        <dbReference type="Proteomes" id="UP000053732"/>
    </source>
</evidence>